<evidence type="ECO:0000256" key="2">
    <source>
        <dbReference type="SAM" id="Phobius"/>
    </source>
</evidence>
<dbReference type="EMBL" id="JAGIOL010000001">
    <property type="protein sequence ID" value="MBP2437559.1"/>
    <property type="molecule type" value="Genomic_DNA"/>
</dbReference>
<dbReference type="InterPro" id="IPR004474">
    <property type="entry name" value="LytR_CpsA_psr"/>
</dbReference>
<evidence type="ECO:0000259" key="3">
    <source>
        <dbReference type="Pfam" id="PF03816"/>
    </source>
</evidence>
<dbReference type="Gene3D" id="3.40.630.190">
    <property type="entry name" value="LCP protein"/>
    <property type="match status" value="1"/>
</dbReference>
<comment type="similarity">
    <text evidence="1">Belongs to the LytR/CpsA/Psr (LCP) family.</text>
</comment>
<evidence type="ECO:0000256" key="1">
    <source>
        <dbReference type="ARBA" id="ARBA00006068"/>
    </source>
</evidence>
<feature type="domain" description="Cell envelope-related transcriptional attenuator" evidence="3">
    <location>
        <begin position="181"/>
        <end position="377"/>
    </location>
</feature>
<keyword evidence="2" id="KW-0472">Membrane</keyword>
<dbReference type="PANTHER" id="PTHR33392:SF6">
    <property type="entry name" value="POLYISOPRENYL-TEICHOIC ACID--PEPTIDOGLYCAN TEICHOIC ACID TRANSFERASE TAGU"/>
    <property type="match status" value="1"/>
</dbReference>
<protein>
    <submittedName>
        <fullName evidence="4">LCP family protein required for cell wall assembly</fullName>
    </submittedName>
</protein>
<sequence length="455" mass="48742">MRRPDTTDGAAMATRGWWLILLNFVIPGSAQALAGNRKLGKLGLASTLIMWVVGAVLLLGLLLWRSGTLSILLTPLFLYAAALVCAGYGVLWVVLSLDALRLTRIVTVAAPHRFFIALLALLLALVQGGAAAYAVPRLFTAAGTFGSIFHTSAPVVPPSDGYYNVLLLGADSGDGRDSVRFDSISVVSVGAESGEIIVTGIPRDIAHVPFSAGSPMRAEYPNYFSGLSDPDCGWNSGINQLTNAVEFCRPDGGASLYPEARAQGSTPAIEATKDAAEGLMGIEIPYYIAIDMHGFEALIDALGGVDITVTERLPEGGGPAYEGQPAEDWASGWIEVGQQRMTGETALWYARSRYTTNDWDRMERQRELQDAILTQMSPQNVLQRFEEVARAGEDVVTTDVPRALVSTFVELAAESNGMRSIELSPSNGVDQEWPDADAVHRMIREAMHPAADSAG</sequence>
<organism evidence="4 5">
    <name type="scientific">Microbacterium amylolyticum</name>
    <dbReference type="NCBI Taxonomy" id="936337"/>
    <lineage>
        <taxon>Bacteria</taxon>
        <taxon>Bacillati</taxon>
        <taxon>Actinomycetota</taxon>
        <taxon>Actinomycetes</taxon>
        <taxon>Micrococcales</taxon>
        <taxon>Microbacteriaceae</taxon>
        <taxon>Microbacterium</taxon>
    </lineage>
</organism>
<reference evidence="4 5" key="1">
    <citation type="submission" date="2021-03" db="EMBL/GenBank/DDBJ databases">
        <title>Sequencing the genomes of 1000 actinobacteria strains.</title>
        <authorList>
            <person name="Klenk H.-P."/>
        </authorList>
    </citation>
    <scope>NUCLEOTIDE SEQUENCE [LARGE SCALE GENOMIC DNA]</scope>
    <source>
        <strain evidence="4 5">DSM 24221</strain>
    </source>
</reference>
<keyword evidence="5" id="KW-1185">Reference proteome</keyword>
<gene>
    <name evidence="4" type="ORF">JOF34_002145</name>
</gene>
<comment type="caution">
    <text evidence="4">The sequence shown here is derived from an EMBL/GenBank/DDBJ whole genome shotgun (WGS) entry which is preliminary data.</text>
</comment>
<feature type="transmembrane region" description="Helical" evidence="2">
    <location>
        <begin position="16"/>
        <end position="35"/>
    </location>
</feature>
<keyword evidence="2" id="KW-0812">Transmembrane</keyword>
<feature type="transmembrane region" description="Helical" evidence="2">
    <location>
        <begin position="42"/>
        <end position="64"/>
    </location>
</feature>
<dbReference type="InterPro" id="IPR050922">
    <property type="entry name" value="LytR/CpsA/Psr_CW_biosynth"/>
</dbReference>
<feature type="transmembrane region" description="Helical" evidence="2">
    <location>
        <begin position="114"/>
        <end position="135"/>
    </location>
</feature>
<dbReference type="RefSeq" id="WP_241245071.1">
    <property type="nucleotide sequence ID" value="NZ_CP049253.1"/>
</dbReference>
<dbReference type="NCBIfam" id="TIGR00350">
    <property type="entry name" value="lytR_cpsA_psr"/>
    <property type="match status" value="1"/>
</dbReference>
<dbReference type="Pfam" id="PF03816">
    <property type="entry name" value="LytR_cpsA_psr"/>
    <property type="match status" value="1"/>
</dbReference>
<feature type="transmembrane region" description="Helical" evidence="2">
    <location>
        <begin position="76"/>
        <end position="102"/>
    </location>
</feature>
<proteinExistence type="inferred from homology"/>
<keyword evidence="2" id="KW-1133">Transmembrane helix</keyword>
<evidence type="ECO:0000313" key="5">
    <source>
        <dbReference type="Proteomes" id="UP001519362"/>
    </source>
</evidence>
<dbReference type="PANTHER" id="PTHR33392">
    <property type="entry name" value="POLYISOPRENYL-TEICHOIC ACID--PEPTIDOGLYCAN TEICHOIC ACID TRANSFERASE TAGU"/>
    <property type="match status" value="1"/>
</dbReference>
<evidence type="ECO:0000313" key="4">
    <source>
        <dbReference type="EMBL" id="MBP2437559.1"/>
    </source>
</evidence>
<accession>A0ABS4ZJV2</accession>
<dbReference type="Proteomes" id="UP001519362">
    <property type="component" value="Unassembled WGS sequence"/>
</dbReference>
<name>A0ABS4ZJV2_9MICO</name>